<accession>A0A0C9YY76</accession>
<dbReference type="Proteomes" id="UP000054018">
    <property type="component" value="Unassembled WGS sequence"/>
</dbReference>
<protein>
    <submittedName>
        <fullName evidence="2">Uncharacterized protein</fullName>
    </submittedName>
</protein>
<feature type="region of interest" description="Disordered" evidence="1">
    <location>
        <begin position="1"/>
        <end position="29"/>
    </location>
</feature>
<dbReference type="EMBL" id="KN834041">
    <property type="protein sequence ID" value="KIK12868.1"/>
    <property type="molecule type" value="Genomic_DNA"/>
</dbReference>
<reference evidence="3" key="2">
    <citation type="submission" date="2015-01" db="EMBL/GenBank/DDBJ databases">
        <title>Evolutionary Origins and Diversification of the Mycorrhizal Mutualists.</title>
        <authorList>
            <consortium name="DOE Joint Genome Institute"/>
            <consortium name="Mycorrhizal Genomics Consortium"/>
            <person name="Kohler A."/>
            <person name="Kuo A."/>
            <person name="Nagy L.G."/>
            <person name="Floudas D."/>
            <person name="Copeland A."/>
            <person name="Barry K.W."/>
            <person name="Cichocki N."/>
            <person name="Veneault-Fourrey C."/>
            <person name="LaButti K."/>
            <person name="Lindquist E.A."/>
            <person name="Lipzen A."/>
            <person name="Lundell T."/>
            <person name="Morin E."/>
            <person name="Murat C."/>
            <person name="Riley R."/>
            <person name="Ohm R."/>
            <person name="Sun H."/>
            <person name="Tunlid A."/>
            <person name="Henrissat B."/>
            <person name="Grigoriev I.V."/>
            <person name="Hibbett D.S."/>
            <person name="Martin F."/>
        </authorList>
    </citation>
    <scope>NUCLEOTIDE SEQUENCE [LARGE SCALE GENOMIC DNA]</scope>
    <source>
        <strain evidence="3">441</strain>
    </source>
</reference>
<evidence type="ECO:0000313" key="3">
    <source>
        <dbReference type="Proteomes" id="UP000054018"/>
    </source>
</evidence>
<evidence type="ECO:0000256" key="1">
    <source>
        <dbReference type="SAM" id="MobiDB-lite"/>
    </source>
</evidence>
<dbReference type="HOGENOM" id="CLU_2387028_0_0_1"/>
<sequence length="101" mass="11309">MNTKFQGDPFSLGIRHPHHTNTLPSPPLTNPDSCNVWNEGGVGVSVPPRGFTLRISIIESHTTANVKWEVVDKMAAVENEEIRKVTTRSHTQERSVDVLFF</sequence>
<keyword evidence="3" id="KW-1185">Reference proteome</keyword>
<proteinExistence type="predicted"/>
<evidence type="ECO:0000313" key="2">
    <source>
        <dbReference type="EMBL" id="KIK12868.1"/>
    </source>
</evidence>
<organism evidence="2 3">
    <name type="scientific">Pisolithus microcarpus 441</name>
    <dbReference type="NCBI Taxonomy" id="765257"/>
    <lineage>
        <taxon>Eukaryota</taxon>
        <taxon>Fungi</taxon>
        <taxon>Dikarya</taxon>
        <taxon>Basidiomycota</taxon>
        <taxon>Agaricomycotina</taxon>
        <taxon>Agaricomycetes</taxon>
        <taxon>Agaricomycetidae</taxon>
        <taxon>Boletales</taxon>
        <taxon>Sclerodermatineae</taxon>
        <taxon>Pisolithaceae</taxon>
        <taxon>Pisolithus</taxon>
    </lineage>
</organism>
<name>A0A0C9YY76_9AGAM</name>
<dbReference type="AlphaFoldDB" id="A0A0C9YY76"/>
<reference evidence="2 3" key="1">
    <citation type="submission" date="2014-04" db="EMBL/GenBank/DDBJ databases">
        <authorList>
            <consortium name="DOE Joint Genome Institute"/>
            <person name="Kuo A."/>
            <person name="Kohler A."/>
            <person name="Costa M.D."/>
            <person name="Nagy L.G."/>
            <person name="Floudas D."/>
            <person name="Copeland A."/>
            <person name="Barry K.W."/>
            <person name="Cichocki N."/>
            <person name="Veneault-Fourrey C."/>
            <person name="LaButti K."/>
            <person name="Lindquist E.A."/>
            <person name="Lipzen A."/>
            <person name="Lundell T."/>
            <person name="Morin E."/>
            <person name="Murat C."/>
            <person name="Sun H."/>
            <person name="Tunlid A."/>
            <person name="Henrissat B."/>
            <person name="Grigoriev I.V."/>
            <person name="Hibbett D.S."/>
            <person name="Martin F."/>
            <person name="Nordberg H.P."/>
            <person name="Cantor M.N."/>
            <person name="Hua S.X."/>
        </authorList>
    </citation>
    <scope>NUCLEOTIDE SEQUENCE [LARGE SCALE GENOMIC DNA]</scope>
    <source>
        <strain evidence="2 3">441</strain>
    </source>
</reference>
<gene>
    <name evidence="2" type="ORF">PISMIDRAFT_18430</name>
</gene>